<feature type="transmembrane region" description="Helical" evidence="1">
    <location>
        <begin position="12"/>
        <end position="31"/>
    </location>
</feature>
<proteinExistence type="predicted"/>
<dbReference type="Proteomes" id="UP001059596">
    <property type="component" value="Unassembled WGS sequence"/>
</dbReference>
<keyword evidence="3" id="KW-1185">Reference proteome</keyword>
<keyword evidence="1" id="KW-1133">Transmembrane helix</keyword>
<evidence type="ECO:0000313" key="2">
    <source>
        <dbReference type="EMBL" id="KAI8036399.1"/>
    </source>
</evidence>
<organism evidence="2 3">
    <name type="scientific">Drosophila gunungcola</name>
    <name type="common">fruit fly</name>
    <dbReference type="NCBI Taxonomy" id="103775"/>
    <lineage>
        <taxon>Eukaryota</taxon>
        <taxon>Metazoa</taxon>
        <taxon>Ecdysozoa</taxon>
        <taxon>Arthropoda</taxon>
        <taxon>Hexapoda</taxon>
        <taxon>Insecta</taxon>
        <taxon>Pterygota</taxon>
        <taxon>Neoptera</taxon>
        <taxon>Endopterygota</taxon>
        <taxon>Diptera</taxon>
        <taxon>Brachycera</taxon>
        <taxon>Muscomorpha</taxon>
        <taxon>Ephydroidea</taxon>
        <taxon>Drosophilidae</taxon>
        <taxon>Drosophila</taxon>
        <taxon>Sophophora</taxon>
    </lineage>
</organism>
<gene>
    <name evidence="2" type="ORF">M5D96_010811</name>
</gene>
<keyword evidence="1" id="KW-0472">Membrane</keyword>
<evidence type="ECO:0000313" key="3">
    <source>
        <dbReference type="Proteomes" id="UP001059596"/>
    </source>
</evidence>
<sequence>RLHDFFSNRDFFLNYYFTFAGAILSSATVITRNNRTKRYAKKQTTRTEEKMQESARSFSFLLQFSPLEFWFFN</sequence>
<protein>
    <submittedName>
        <fullName evidence="2">Uncharacterized protein</fullName>
    </submittedName>
</protein>
<name>A0A9P9YG83_9MUSC</name>
<reference evidence="2" key="1">
    <citation type="journal article" date="2023" name="Genome Biol. Evol.">
        <title>Long-read-based Genome Assembly of Drosophila gunungcola Reveals Fewer Chemosensory Genes in Flower-breeding Species.</title>
        <authorList>
            <person name="Negi A."/>
            <person name="Liao B.Y."/>
            <person name="Yeh S.D."/>
        </authorList>
    </citation>
    <scope>NUCLEOTIDE SEQUENCE</scope>
    <source>
        <strain evidence="2">Sukarami</strain>
    </source>
</reference>
<evidence type="ECO:0000256" key="1">
    <source>
        <dbReference type="SAM" id="Phobius"/>
    </source>
</evidence>
<comment type="caution">
    <text evidence="2">The sequence shown here is derived from an EMBL/GenBank/DDBJ whole genome shotgun (WGS) entry which is preliminary data.</text>
</comment>
<feature type="non-terminal residue" evidence="2">
    <location>
        <position position="1"/>
    </location>
</feature>
<accession>A0A9P9YG83</accession>
<dbReference type="EMBL" id="JAMKOV010000020">
    <property type="protein sequence ID" value="KAI8036399.1"/>
    <property type="molecule type" value="Genomic_DNA"/>
</dbReference>
<keyword evidence="1" id="KW-0812">Transmembrane</keyword>
<dbReference type="AlphaFoldDB" id="A0A9P9YG83"/>